<keyword evidence="4" id="KW-0521">NADP</keyword>
<keyword evidence="7" id="KW-0012">Acyltransferase</keyword>
<dbReference type="InterPro" id="IPR001227">
    <property type="entry name" value="Ac_transferase_dom_sf"/>
</dbReference>
<dbReference type="SMART" id="SM00827">
    <property type="entry name" value="PKS_AT"/>
    <property type="match status" value="1"/>
</dbReference>
<dbReference type="SUPFAM" id="SSF52151">
    <property type="entry name" value="FabD/lysophospholipase-like"/>
    <property type="match status" value="1"/>
</dbReference>
<evidence type="ECO:0000256" key="8">
    <source>
        <dbReference type="PROSITE-ProRule" id="PRU01363"/>
    </source>
</evidence>
<dbReference type="InterPro" id="IPR020843">
    <property type="entry name" value="ER"/>
</dbReference>
<dbReference type="InterPro" id="IPR016036">
    <property type="entry name" value="Malonyl_transacylase_ACP-bd"/>
</dbReference>
<dbReference type="GO" id="GO:0006633">
    <property type="term" value="P:fatty acid biosynthetic process"/>
    <property type="evidence" value="ECO:0007669"/>
    <property type="project" value="InterPro"/>
</dbReference>
<dbReference type="InterPro" id="IPR011032">
    <property type="entry name" value="GroES-like_sf"/>
</dbReference>
<keyword evidence="5" id="KW-0560">Oxidoreductase</keyword>
<dbReference type="InterPro" id="IPR036291">
    <property type="entry name" value="NAD(P)-bd_dom_sf"/>
</dbReference>
<dbReference type="Gene3D" id="3.40.50.720">
    <property type="entry name" value="NAD(P)-binding Rossmann-like Domain"/>
    <property type="match status" value="3"/>
</dbReference>
<dbReference type="Pfam" id="PF08659">
    <property type="entry name" value="KR"/>
    <property type="match status" value="1"/>
</dbReference>
<sequence length="2403" mass="263057">MKHPTSTTPCEPIAIIGIGCRLPGQASSPSKLWDLLINNATGYGPVPPSRYNAAAYYHPDADRPGSINSTGGYFIQEDIHAFENVFFGINNLETTSMDPQQRKLLEVTYEALENAGIPLKSIHGSNTGVYVGNFTNDYLNMQYKDPEYSSRYTATGTGLAVLANRITHCFDLRGPSHVVDTACSSSLYALHSACLALDAGDCDAAVVAAANLIQSPEQQMVAVKAGVLSPDAMCHTFDESANGYARAEGVSAVYLKRLGDALRDGDPVRSIIRGTAVNGNGRTPGISQPSVEGQRAVIRAAYRRAGLNPGETDYVEAHGTGTKVGDPTEVEAISGVFQHRTRCPTLVGGVKPNLGHSEGASGLSGLIKVILALENKILPATVGVKVINPRIKCKEWNVDIVTANQAWPGSQNPRASVNSFGFGGSNSHAIVEAWEPDLLTNGYGESPVEEDSDRLYFLPLSARSETSLRQMTSDLAEFVSHSAHPVPINDLSYTLSCRRSKMGTRGFFIESQASLNKGLDMSNLNLKSLVHEKPFQLSFIYTGQGTQWAGMAKELLDLSSVFRKAISYLDSCLRALHPKDAPAWTLEGILRGEGNHDISAAEISQPLCTAVQIALTDMLKNWGVSPETVVGHSSGEIGAAYATGGIDARQAIFAAYFRGAVVAEVSAEGSMVAVGLGKEQAQAIVEECGLTDSAIVACANSPESTTVSGDADAIDSLLRVFQKRGIWARKLMTGGTAYHSHHMKAVGPRYEALLERYWSMTDDQVNGHVNGYPNGFSDGHVNSHDNETVNGYVNESVNGHASEKVNGYANGQLDGQGDTPTPSVTMISTATGGPISTNQVGTAKYWRSNLESPVQFDAAIKIILEQGSYHLIEIGPHSALQLPIKQTASVMKHSRYAYNSALIRHQGAQLTTLQLVGSLFLHGHDELQYHKMFVDTPQPHALVDLPPYPWDYSSPTLWTEPRASVEFRHRKYPRHELLGSQVSGGNTAGVTWRNILDLNEAEWLTHHCLGAWVLFPAAAYIAMIVEAMCQVAGLQLEDSPGVELRNLNFVKTLDMDLKKKPSVEIFSEMRPMAISSVTNSDTWWKFSVVSIDGDSRATLHMNAAVRLADSSPCIDRKIKLDRSMMQKDAARVWYDRFLQVGLNWGPRFAVLEEIFWDRARTAPIAASTKHLQRGDRFSRYIANPISIDAMLQTSFIVTTGGWVSKLRATVPVAMDSVYVAPPSALDMDTNKPWYVDTKSEVVGFGTHRIDAELFNSSGEVLIRMSQARCIAYQGNRQAENTEKRNPLLRAAWKPDLSALTNWGLDNYLEHFTRVYGSHKATNDVLCLVGVLDLACHQRCNSNILELGSQTQISEFVRGVLGVHSSFRRYNSYHCGVLVNGDLVGVGGFPETKDDHYSNQIPQEKKFDIIFVPSVGLWTPDIVSRLTPGATVITIGDVPSDGITWTKTIGRSDSFPVTVGTIKGLVSQRKIIKTPTVVVTRDEKVTPLDIKLQKILQEHLGSLVTIVSLSQVSPATVPDRAFVISTLEQQEPLLISMNECEMALLKNITDRVAKIVWVVNGGFIDGEKPDFAPVLGLSRALMLEQPSLQFAVLDVDDESASSEETLRNIINVLDRLIHEKEPDFEFAQRDGVLHISRWEPDERLNETFRLKQNNETMDLSLAIAGRCKLDIKDPGHMDTIHFVQEDYSTSLHPDYVEVSVKSVGINAKDLYAISAKVDTKDATCSCECAGVITAVGDNVSEFKIGDRVVAMAPSHFATVECLPEWAVLKLRDDEDFTIASTIPLVFSTVIYALHHRAHLQPGESVLVHSAAGGVGMAAIQYAKHLGAKIFATVGNETKKSFLVEKYGLNPTHIFSSRDSSFLPAIMEATSGQGVDVVLNSLTGDLLRSSFEACADFGRFIDIGKRDILDHGLLDMSTFGRNVSFMAFDLSHLYLSKNNTHHRLWKTLLTESLQLMRAKICEPCFPIKTFEASDITDAFRHFSLGTRLGKVTVSFQDPNTKIRVIPKKYETAFIAQKSYLMIGGLGGLGRSISKWMISCGARRFIFLSRSGTDKPEAKDLVDDLQAQGAHIIVIRGDVCRYEDVERAVAAADRPIGGVIQATMVLNEAIWSDMPHNAWHTTMGPKVQGTWNLHNVLRKKGRDSQLDFFVMTSSISGTIGTATESNYCAANSFLDAFARYRNHLGLPAISIGYGMISEVGYLHEHLDIEALMKRGGVHPINEDELIQIMNMALVNQRPCTWDPRYDHLAGSHILTGVEFNSLQEQRERGFEGDNHVLADPRAALFTASFARGAAGEGKSESQNAAAQLPGDIARALRDNQNVESCLDALRAVVSKKMSNLILLPENDLKADQPLGDSALDSMLAAEFRTFVFRMFEVDIPFVVLLKRSTTVNHLVDIIAQGLRASA</sequence>
<keyword evidence="1" id="KW-0596">Phosphopantetheine</keyword>
<dbReference type="PROSITE" id="PS00606">
    <property type="entry name" value="KS3_1"/>
    <property type="match status" value="1"/>
</dbReference>
<dbReference type="Gene3D" id="3.90.180.10">
    <property type="entry name" value="Medium-chain alcohol dehydrogenases, catalytic domain"/>
    <property type="match status" value="1"/>
</dbReference>
<dbReference type="Proteomes" id="UP000247647">
    <property type="component" value="Unassembled WGS sequence"/>
</dbReference>
<dbReference type="InterPro" id="IPR042104">
    <property type="entry name" value="PKS_dehydratase_sf"/>
</dbReference>
<dbReference type="GeneID" id="37130070"/>
<keyword evidence="6" id="KW-0511">Multifunctional enzyme</keyword>
<dbReference type="PANTHER" id="PTHR43775">
    <property type="entry name" value="FATTY ACID SYNTHASE"/>
    <property type="match status" value="1"/>
</dbReference>
<dbReference type="Pfam" id="PF02801">
    <property type="entry name" value="Ketoacyl-synt_C"/>
    <property type="match status" value="1"/>
</dbReference>
<dbReference type="GO" id="GO:0004312">
    <property type="term" value="F:fatty acid synthase activity"/>
    <property type="evidence" value="ECO:0007669"/>
    <property type="project" value="TreeGrafter"/>
</dbReference>
<evidence type="ECO:0000259" key="9">
    <source>
        <dbReference type="PROSITE" id="PS52004"/>
    </source>
</evidence>
<dbReference type="InterPro" id="IPR014043">
    <property type="entry name" value="Acyl_transferase_dom"/>
</dbReference>
<evidence type="ECO:0000313" key="12">
    <source>
        <dbReference type="Proteomes" id="UP000247647"/>
    </source>
</evidence>
<dbReference type="CDD" id="cd05195">
    <property type="entry name" value="enoyl_red"/>
    <property type="match status" value="1"/>
</dbReference>
<dbReference type="InterPro" id="IPR013968">
    <property type="entry name" value="PKS_KR"/>
</dbReference>
<dbReference type="GO" id="GO:0044550">
    <property type="term" value="P:secondary metabolite biosynthetic process"/>
    <property type="evidence" value="ECO:0007669"/>
    <property type="project" value="UniProtKB-ARBA"/>
</dbReference>
<dbReference type="InterPro" id="IPR013154">
    <property type="entry name" value="ADH-like_N"/>
</dbReference>
<dbReference type="Pfam" id="PF23114">
    <property type="entry name" value="NAD-bd_HRPKS_sdrA"/>
    <property type="match status" value="1"/>
</dbReference>
<dbReference type="InterPro" id="IPR056501">
    <property type="entry name" value="NAD-bd_HRPKS_sdrA"/>
</dbReference>
<dbReference type="CDD" id="cd00833">
    <property type="entry name" value="PKS"/>
    <property type="match status" value="1"/>
</dbReference>
<evidence type="ECO:0000256" key="2">
    <source>
        <dbReference type="ARBA" id="ARBA00022553"/>
    </source>
</evidence>
<dbReference type="Pfam" id="PF08240">
    <property type="entry name" value="ADH_N"/>
    <property type="match status" value="1"/>
</dbReference>
<dbReference type="SMART" id="SM00826">
    <property type="entry name" value="PKS_DH"/>
    <property type="match status" value="1"/>
</dbReference>
<name>A0A318YZQ7_ASPNB</name>
<dbReference type="Pfam" id="PF16197">
    <property type="entry name" value="KAsynt_C_assoc"/>
    <property type="match status" value="1"/>
</dbReference>
<dbReference type="InterPro" id="IPR032821">
    <property type="entry name" value="PKS_assoc"/>
</dbReference>
<dbReference type="InterPro" id="IPR049551">
    <property type="entry name" value="PKS_DH_C"/>
</dbReference>
<dbReference type="InterPro" id="IPR002364">
    <property type="entry name" value="Quin_OxRdtase/zeta-crystal_CS"/>
</dbReference>
<feature type="region of interest" description="N-terminal hotdog fold" evidence="8">
    <location>
        <begin position="975"/>
        <end position="1112"/>
    </location>
</feature>
<dbReference type="SMART" id="SM00825">
    <property type="entry name" value="PKS_KS"/>
    <property type="match status" value="1"/>
</dbReference>
<dbReference type="InterPro" id="IPR014030">
    <property type="entry name" value="Ketoacyl_synth_N"/>
</dbReference>
<dbReference type="PROSITE" id="PS52019">
    <property type="entry name" value="PKS_MFAS_DH"/>
    <property type="match status" value="1"/>
</dbReference>
<dbReference type="GO" id="GO:0016491">
    <property type="term" value="F:oxidoreductase activity"/>
    <property type="evidence" value="ECO:0007669"/>
    <property type="project" value="UniProtKB-KW"/>
</dbReference>
<dbReference type="Pfam" id="PF00107">
    <property type="entry name" value="ADH_zinc_N"/>
    <property type="match status" value="1"/>
</dbReference>
<dbReference type="FunFam" id="3.40.50.720:FF:000209">
    <property type="entry name" value="Polyketide synthase Pks12"/>
    <property type="match status" value="1"/>
</dbReference>
<keyword evidence="2" id="KW-0597">Phosphoprotein</keyword>
<evidence type="ECO:0000256" key="7">
    <source>
        <dbReference type="ARBA" id="ARBA00023315"/>
    </source>
</evidence>
<dbReference type="InterPro" id="IPR057326">
    <property type="entry name" value="KR_dom"/>
</dbReference>
<evidence type="ECO:0000256" key="5">
    <source>
        <dbReference type="ARBA" id="ARBA00023002"/>
    </source>
</evidence>
<dbReference type="GO" id="GO:1901336">
    <property type="term" value="P:lactone biosynthetic process"/>
    <property type="evidence" value="ECO:0007669"/>
    <property type="project" value="UniProtKB-ARBA"/>
</dbReference>
<dbReference type="InterPro" id="IPR013149">
    <property type="entry name" value="ADH-like_C"/>
</dbReference>
<dbReference type="Pfam" id="PF14765">
    <property type="entry name" value="PS-DH"/>
    <property type="match status" value="1"/>
</dbReference>
<evidence type="ECO:0000256" key="1">
    <source>
        <dbReference type="ARBA" id="ARBA00022450"/>
    </source>
</evidence>
<keyword evidence="3" id="KW-0808">Transferase</keyword>
<dbReference type="PROSITE" id="PS01162">
    <property type="entry name" value="QOR_ZETA_CRYSTAL"/>
    <property type="match status" value="1"/>
</dbReference>
<dbReference type="InterPro" id="IPR020807">
    <property type="entry name" value="PKS_DH"/>
</dbReference>
<gene>
    <name evidence="11" type="ORF">BO87DRAFT_432221</name>
</gene>
<dbReference type="PROSITE" id="PS52004">
    <property type="entry name" value="KS3_2"/>
    <property type="match status" value="1"/>
</dbReference>
<feature type="domain" description="PKS/mFAS DH" evidence="10">
    <location>
        <begin position="975"/>
        <end position="1278"/>
    </location>
</feature>
<dbReference type="GO" id="GO:0008270">
    <property type="term" value="F:zinc ion binding"/>
    <property type="evidence" value="ECO:0007669"/>
    <property type="project" value="InterPro"/>
</dbReference>
<dbReference type="RefSeq" id="XP_025485142.1">
    <property type="nucleotide sequence ID" value="XM_025627614.1"/>
</dbReference>
<dbReference type="InterPro" id="IPR016035">
    <property type="entry name" value="Acyl_Trfase/lysoPLipase"/>
</dbReference>
<reference evidence="11" key="1">
    <citation type="submission" date="2016-12" db="EMBL/GenBank/DDBJ databases">
        <title>The genomes of Aspergillus section Nigri reveals drivers in fungal speciation.</title>
        <authorList>
            <consortium name="DOE Joint Genome Institute"/>
            <person name="Vesth T.C."/>
            <person name="Nybo J."/>
            <person name="Theobald S."/>
            <person name="Brandl J."/>
            <person name="Frisvad J.C."/>
            <person name="Nielsen K.F."/>
            <person name="Lyhne E.K."/>
            <person name="Kogle M.E."/>
            <person name="Kuo A."/>
            <person name="Riley R."/>
            <person name="Clum A."/>
            <person name="Nolan M."/>
            <person name="Lipzen A."/>
            <person name="Salamov A."/>
            <person name="Henrissat B."/>
            <person name="Wiebenga A."/>
            <person name="De Vries R.P."/>
            <person name="Grigoriev I.V."/>
            <person name="Mortensen U.H."/>
            <person name="Andersen M.R."/>
            <person name="Baker S.E."/>
        </authorList>
    </citation>
    <scope>NUCLEOTIDE SEQUENCE [LARGE SCALE GENOMIC DNA]</scope>
    <source>
        <strain evidence="11">CBS 115656</strain>
    </source>
</reference>
<dbReference type="InterPro" id="IPR049900">
    <property type="entry name" value="PKS_mFAS_DH"/>
</dbReference>
<feature type="active site" description="Proton donor; for dehydratase activity" evidence="8">
    <location>
        <position position="1188"/>
    </location>
</feature>
<dbReference type="SUPFAM" id="SSF53901">
    <property type="entry name" value="Thiolase-like"/>
    <property type="match status" value="1"/>
</dbReference>
<evidence type="ECO:0000313" key="11">
    <source>
        <dbReference type="EMBL" id="PYH39664.1"/>
    </source>
</evidence>
<dbReference type="EMBL" id="KZ821445">
    <property type="protein sequence ID" value="PYH39664.1"/>
    <property type="molecule type" value="Genomic_DNA"/>
</dbReference>
<dbReference type="SMART" id="SM00829">
    <property type="entry name" value="PKS_ER"/>
    <property type="match status" value="1"/>
</dbReference>
<dbReference type="InterPro" id="IPR016039">
    <property type="entry name" value="Thiolase-like"/>
</dbReference>
<dbReference type="SMART" id="SM00822">
    <property type="entry name" value="PKS_KR"/>
    <property type="match status" value="1"/>
</dbReference>
<keyword evidence="12" id="KW-1185">Reference proteome</keyword>
<dbReference type="PANTHER" id="PTHR43775:SF50">
    <property type="entry name" value="HIGHLY REDUCING POLYKETIDE SYNTHASE SRDA"/>
    <property type="match status" value="1"/>
</dbReference>
<feature type="active site" description="Proton acceptor; for dehydratase activity" evidence="8">
    <location>
        <position position="1007"/>
    </location>
</feature>
<dbReference type="InterPro" id="IPR049552">
    <property type="entry name" value="PKS_DH_N"/>
</dbReference>
<proteinExistence type="predicted"/>
<dbReference type="Pfam" id="PF00109">
    <property type="entry name" value="ketoacyl-synt"/>
    <property type="match status" value="1"/>
</dbReference>
<dbReference type="OrthoDB" id="329835at2759"/>
<dbReference type="Gene3D" id="3.40.47.10">
    <property type="match status" value="1"/>
</dbReference>
<feature type="region of interest" description="C-terminal hotdog fold" evidence="8">
    <location>
        <begin position="1125"/>
        <end position="1278"/>
    </location>
</feature>
<dbReference type="Gene3D" id="3.10.129.110">
    <property type="entry name" value="Polyketide synthase dehydratase"/>
    <property type="match status" value="1"/>
</dbReference>
<dbReference type="InterPro" id="IPR020841">
    <property type="entry name" value="PKS_Beta-ketoAc_synthase_dom"/>
</dbReference>
<dbReference type="SUPFAM" id="SSF47336">
    <property type="entry name" value="ACP-like"/>
    <property type="match status" value="1"/>
</dbReference>
<dbReference type="SUPFAM" id="SSF51735">
    <property type="entry name" value="NAD(P)-binding Rossmann-fold domains"/>
    <property type="match status" value="2"/>
</dbReference>
<organism evidence="11 12">
    <name type="scientific">Aspergillus neoniger (strain CBS 115656)</name>
    <dbReference type="NCBI Taxonomy" id="1448310"/>
    <lineage>
        <taxon>Eukaryota</taxon>
        <taxon>Fungi</taxon>
        <taxon>Dikarya</taxon>
        <taxon>Ascomycota</taxon>
        <taxon>Pezizomycotina</taxon>
        <taxon>Eurotiomycetes</taxon>
        <taxon>Eurotiomycetidae</taxon>
        <taxon>Eurotiales</taxon>
        <taxon>Aspergillaceae</taxon>
        <taxon>Aspergillus</taxon>
        <taxon>Aspergillus subgen. Circumdati</taxon>
    </lineage>
</organism>
<dbReference type="Pfam" id="PF21089">
    <property type="entry name" value="PKS_DH_N"/>
    <property type="match status" value="1"/>
</dbReference>
<dbReference type="Pfam" id="PF00698">
    <property type="entry name" value="Acyl_transf_1"/>
    <property type="match status" value="2"/>
</dbReference>
<dbReference type="SUPFAM" id="SSF50129">
    <property type="entry name" value="GroES-like"/>
    <property type="match status" value="1"/>
</dbReference>
<evidence type="ECO:0000256" key="4">
    <source>
        <dbReference type="ARBA" id="ARBA00022857"/>
    </source>
</evidence>
<dbReference type="Gene3D" id="3.40.366.10">
    <property type="entry name" value="Malonyl-Coenzyme A Acyl Carrier Protein, domain 2"/>
    <property type="match status" value="2"/>
</dbReference>
<dbReference type="InterPro" id="IPR036736">
    <property type="entry name" value="ACP-like_sf"/>
</dbReference>
<protein>
    <submittedName>
        <fullName evidence="11">Polyketide synthase</fullName>
    </submittedName>
</protein>
<evidence type="ECO:0000256" key="3">
    <source>
        <dbReference type="ARBA" id="ARBA00022679"/>
    </source>
</evidence>
<dbReference type="InterPro" id="IPR050091">
    <property type="entry name" value="PKS_NRPS_Biosynth_Enz"/>
</dbReference>
<dbReference type="InterPro" id="IPR014031">
    <property type="entry name" value="Ketoacyl_synth_C"/>
</dbReference>
<dbReference type="Gene3D" id="3.30.70.3290">
    <property type="match status" value="2"/>
</dbReference>
<accession>A0A318YZQ7</accession>
<dbReference type="InterPro" id="IPR018201">
    <property type="entry name" value="Ketoacyl_synth_AS"/>
</dbReference>
<evidence type="ECO:0000256" key="6">
    <source>
        <dbReference type="ARBA" id="ARBA00023268"/>
    </source>
</evidence>
<evidence type="ECO:0000259" key="10">
    <source>
        <dbReference type="PROSITE" id="PS52019"/>
    </source>
</evidence>
<feature type="domain" description="Ketosynthase family 3 (KS3)" evidence="9">
    <location>
        <begin position="10"/>
        <end position="433"/>
    </location>
</feature>
<dbReference type="GO" id="GO:0004315">
    <property type="term" value="F:3-oxoacyl-[acyl-carrier-protein] synthase activity"/>
    <property type="evidence" value="ECO:0007669"/>
    <property type="project" value="InterPro"/>
</dbReference>
<dbReference type="SUPFAM" id="SSF55048">
    <property type="entry name" value="Probable ACP-binding domain of malonyl-CoA ACP transacylase"/>
    <property type="match status" value="1"/>
</dbReference>